<dbReference type="EMBL" id="JAQGLA010000021">
    <property type="protein sequence ID" value="MDA3626917.1"/>
    <property type="molecule type" value="Genomic_DNA"/>
</dbReference>
<reference evidence="1 2" key="1">
    <citation type="submission" date="2022-11" db="EMBL/GenBank/DDBJ databases">
        <title>Draft genome sequence of Saccharopolyspora sp. WRP15-2 isolated from rhizosphere soils of wild rice in Thailand.</title>
        <authorList>
            <person name="Duangmal K."/>
            <person name="Kammanee S."/>
            <person name="Muangham S."/>
        </authorList>
    </citation>
    <scope>NUCLEOTIDE SEQUENCE [LARGE SCALE GENOMIC DNA]</scope>
    <source>
        <strain evidence="1 2">WRP15-2</strain>
    </source>
</reference>
<dbReference type="RefSeq" id="WP_270949535.1">
    <property type="nucleotide sequence ID" value="NZ_JAQGLA010000021.1"/>
</dbReference>
<evidence type="ECO:0000313" key="1">
    <source>
        <dbReference type="EMBL" id="MDA3626917.1"/>
    </source>
</evidence>
<protein>
    <recommendedName>
        <fullName evidence="3">Nucleotidyltransferase AbiEii toxin of type IV toxin-antitoxin system</fullName>
    </recommendedName>
</protein>
<dbReference type="Proteomes" id="UP001210380">
    <property type="component" value="Unassembled WGS sequence"/>
</dbReference>
<organism evidence="1 2">
    <name type="scientific">Saccharopolyspora oryzae</name>
    <dbReference type="NCBI Taxonomy" id="2997343"/>
    <lineage>
        <taxon>Bacteria</taxon>
        <taxon>Bacillati</taxon>
        <taxon>Actinomycetota</taxon>
        <taxon>Actinomycetes</taxon>
        <taxon>Pseudonocardiales</taxon>
        <taxon>Pseudonocardiaceae</taxon>
        <taxon>Saccharopolyspora</taxon>
    </lineage>
</organism>
<sequence length="202" mass="22633">MNTPDARLERARQRCATARTILDRLDLFERWRPFGSPVLVGSVALDLVVEPDIDVEIYSPSPSIAEGFAALTSCAQLPGVRKLRFTNALDLPDQGLYWRLDYEFTPEETWKIDMWWLPDDHPGPRAADLVAPVRAALDDSTRDAVLAIKEGAAARGEATQGVWVYQSVLDHGVRTYDEFRTWLAQTPTDSLTSWHPGGPKRS</sequence>
<comment type="caution">
    <text evidence="1">The sequence shown here is derived from an EMBL/GenBank/DDBJ whole genome shotgun (WGS) entry which is preliminary data.</text>
</comment>
<gene>
    <name evidence="1" type="ORF">OU415_15845</name>
</gene>
<name>A0ABT4UYX7_9PSEU</name>
<proteinExistence type="predicted"/>
<accession>A0ABT4UYX7</accession>
<evidence type="ECO:0000313" key="2">
    <source>
        <dbReference type="Proteomes" id="UP001210380"/>
    </source>
</evidence>
<keyword evidence="2" id="KW-1185">Reference proteome</keyword>
<evidence type="ECO:0008006" key="3">
    <source>
        <dbReference type="Google" id="ProtNLM"/>
    </source>
</evidence>